<feature type="compositionally biased region" description="Basic and acidic residues" evidence="1">
    <location>
        <begin position="1"/>
        <end position="52"/>
    </location>
</feature>
<protein>
    <submittedName>
        <fullName evidence="3">Uncharacterized protein</fullName>
    </submittedName>
</protein>
<keyword evidence="2" id="KW-0472">Membrane</keyword>
<feature type="compositionally biased region" description="Basic and acidic residues" evidence="1">
    <location>
        <begin position="138"/>
        <end position="152"/>
    </location>
</feature>
<dbReference type="EMBL" id="POTX01000108">
    <property type="protein sequence ID" value="PZF94329.1"/>
    <property type="molecule type" value="Genomic_DNA"/>
</dbReference>
<proteinExistence type="predicted"/>
<reference evidence="3 4" key="1">
    <citation type="submission" date="2018-01" db="EMBL/GenBank/DDBJ databases">
        <title>Draft genome sequence of Jishengella endophytica.</title>
        <authorList>
            <person name="Sahin N."/>
            <person name="Ay H."/>
            <person name="Saygin H."/>
        </authorList>
    </citation>
    <scope>NUCLEOTIDE SEQUENCE [LARGE SCALE GENOMIC DNA]</scope>
    <source>
        <strain evidence="3 4">DSM 45430</strain>
    </source>
</reference>
<dbReference type="OrthoDB" id="3405354at2"/>
<comment type="caution">
    <text evidence="3">The sequence shown here is derived from an EMBL/GenBank/DDBJ whole genome shotgun (WGS) entry which is preliminary data.</text>
</comment>
<evidence type="ECO:0000256" key="2">
    <source>
        <dbReference type="SAM" id="Phobius"/>
    </source>
</evidence>
<keyword evidence="2" id="KW-0812">Transmembrane</keyword>
<feature type="transmembrane region" description="Helical" evidence="2">
    <location>
        <begin position="346"/>
        <end position="362"/>
    </location>
</feature>
<feature type="region of interest" description="Disordered" evidence="1">
    <location>
        <begin position="1"/>
        <end position="201"/>
    </location>
</feature>
<accession>A0A2W2D134</accession>
<gene>
    <name evidence="3" type="ORF">C1I93_16770</name>
</gene>
<feature type="transmembrane region" description="Helical" evidence="2">
    <location>
        <begin position="273"/>
        <end position="294"/>
    </location>
</feature>
<dbReference type="Proteomes" id="UP000248627">
    <property type="component" value="Unassembled WGS sequence"/>
</dbReference>
<evidence type="ECO:0000313" key="3">
    <source>
        <dbReference type="EMBL" id="PZF94329.1"/>
    </source>
</evidence>
<evidence type="ECO:0000256" key="1">
    <source>
        <dbReference type="SAM" id="MobiDB-lite"/>
    </source>
</evidence>
<keyword evidence="4" id="KW-1185">Reference proteome</keyword>
<dbReference type="AlphaFoldDB" id="A0A2W2D134"/>
<feature type="region of interest" description="Disordered" evidence="1">
    <location>
        <begin position="214"/>
        <end position="261"/>
    </location>
</feature>
<organism evidence="3 4">
    <name type="scientific">Micromonospora endophytica</name>
    <dbReference type="NCBI Taxonomy" id="515350"/>
    <lineage>
        <taxon>Bacteria</taxon>
        <taxon>Bacillati</taxon>
        <taxon>Actinomycetota</taxon>
        <taxon>Actinomycetes</taxon>
        <taxon>Micromonosporales</taxon>
        <taxon>Micromonosporaceae</taxon>
        <taxon>Micromonospora</taxon>
    </lineage>
</organism>
<feature type="compositionally biased region" description="Low complexity" evidence="1">
    <location>
        <begin position="251"/>
        <end position="261"/>
    </location>
</feature>
<feature type="compositionally biased region" description="Basic and acidic residues" evidence="1">
    <location>
        <begin position="162"/>
        <end position="178"/>
    </location>
</feature>
<keyword evidence="2" id="KW-1133">Transmembrane helix</keyword>
<name>A0A2W2D134_9ACTN</name>
<evidence type="ECO:0000313" key="4">
    <source>
        <dbReference type="Proteomes" id="UP000248627"/>
    </source>
</evidence>
<feature type="transmembrane region" description="Helical" evidence="2">
    <location>
        <begin position="306"/>
        <end position="326"/>
    </location>
</feature>
<sequence>MPGVDGRRSFADDQESRWYPGEHDRGYGDPDWRGAAEARYRDDELRTAAESRADDDDRYGSVRRFGDSTPVDGSAPLSGATSLDGAVPFGGADPFGSAPLGGPASLRGPAPLGGVPASLGGVPASLGVPAPLGDAPAETERYRASRMRHSDLTDPEISGELPADRPGRRAAPDARVVPDVRTVPEGSPAGGQSSATDPDRSAMFAAYPIVEARRASEPTSPLEQPTGPMPSVAPRGDLPVGETGPAGNGGHQAAPAPGLPAGDGVYRSRRPMLAVLFTVLVVILEVPALRVLLHGVTADPVPAADVLAGTFLVCGLPIFAAGLYGLRTTGFALTDGARGWFRPPTAYLTVGLVLFLAAALAVG</sequence>